<proteinExistence type="predicted"/>
<evidence type="ECO:0000313" key="3">
    <source>
        <dbReference type="Proteomes" id="UP000253998"/>
    </source>
</evidence>
<accession>A0A8B2TZ70</accession>
<dbReference type="AlphaFoldDB" id="A0A8B2TZ70"/>
<keyword evidence="1" id="KW-1133">Transmembrane helix</keyword>
<feature type="transmembrane region" description="Helical" evidence="1">
    <location>
        <begin position="118"/>
        <end position="138"/>
    </location>
</feature>
<sequence length="142" mass="15697">MPSKFPYLKALVLFPLLAQIIGTLVSIYVDDNTDGLFTTADIVLFSFLATFIVATVPALLIALWAKIYRYTRYNVVAIVLISLTIAFCYGNIASFIYMTLTQPAMTFGVWLHGGGIDMAFLLSFGMALYSVLVLPLLLPKTR</sequence>
<evidence type="ECO:0000256" key="1">
    <source>
        <dbReference type="SAM" id="Phobius"/>
    </source>
</evidence>
<dbReference type="EMBL" id="QEPM01000007">
    <property type="protein sequence ID" value="RDE70019.1"/>
    <property type="molecule type" value="Genomic_DNA"/>
</dbReference>
<gene>
    <name evidence="2" type="ORF">DPV83_08860</name>
</gene>
<comment type="caution">
    <text evidence="2">The sequence shown here is derived from an EMBL/GenBank/DDBJ whole genome shotgun (WGS) entry which is preliminary data.</text>
</comment>
<keyword evidence="1" id="KW-0812">Transmembrane</keyword>
<evidence type="ECO:0000313" key="2">
    <source>
        <dbReference type="EMBL" id="RDE70019.1"/>
    </source>
</evidence>
<keyword evidence="1" id="KW-0472">Membrane</keyword>
<organism evidence="2 3">
    <name type="scientific">Aggregatibacter segnis</name>
    <dbReference type="NCBI Taxonomy" id="739"/>
    <lineage>
        <taxon>Bacteria</taxon>
        <taxon>Pseudomonadati</taxon>
        <taxon>Pseudomonadota</taxon>
        <taxon>Gammaproteobacteria</taxon>
        <taxon>Pasteurellales</taxon>
        <taxon>Pasteurellaceae</taxon>
        <taxon>Aggregatibacter</taxon>
    </lineage>
</organism>
<dbReference type="Proteomes" id="UP000253998">
    <property type="component" value="Unassembled WGS sequence"/>
</dbReference>
<protein>
    <submittedName>
        <fullName evidence="2">Uncharacterized protein</fullName>
    </submittedName>
</protein>
<dbReference type="RefSeq" id="WP_111296901.1">
    <property type="nucleotide sequence ID" value="NZ_QEPM01000007.1"/>
</dbReference>
<feature type="transmembrane region" description="Helical" evidence="1">
    <location>
        <begin position="75"/>
        <end position="98"/>
    </location>
</feature>
<name>A0A8B2TZ70_9PAST</name>
<feature type="transmembrane region" description="Helical" evidence="1">
    <location>
        <begin position="42"/>
        <end position="63"/>
    </location>
</feature>
<reference evidence="2 3" key="1">
    <citation type="submission" date="2018-05" db="EMBL/GenBank/DDBJ databases">
        <title>Draft Genome Sequences for a Diverse set of 7 Haemophilus Species.</title>
        <authorList>
            <person name="Nichols M."/>
            <person name="Topaz N."/>
            <person name="Wang X."/>
            <person name="Wang X."/>
            <person name="Boxrud D."/>
        </authorList>
    </citation>
    <scope>NUCLEOTIDE SEQUENCE [LARGE SCALE GENOMIC DNA]</scope>
    <source>
        <strain evidence="2 3">C2001002503</strain>
    </source>
</reference>